<gene>
    <name evidence="3" type="ORF">PLOB_00050148</name>
</gene>
<dbReference type="SUPFAM" id="SSF63737">
    <property type="entry name" value="Leukotriene A4 hydrolase N-terminal domain"/>
    <property type="match status" value="1"/>
</dbReference>
<feature type="chain" id="PRO_5047082776" description="Aminopeptidase N-like N-terminal domain-containing protein" evidence="1">
    <location>
        <begin position="26"/>
        <end position="325"/>
    </location>
</feature>
<dbReference type="InterPro" id="IPR034016">
    <property type="entry name" value="M1_APN-typ"/>
</dbReference>
<name>A0ABN8Q1K8_9CNID</name>
<dbReference type="InterPro" id="IPR042097">
    <property type="entry name" value="Aminopeptidase_N-like_N_sf"/>
</dbReference>
<evidence type="ECO:0000313" key="4">
    <source>
        <dbReference type="Proteomes" id="UP001159405"/>
    </source>
</evidence>
<accession>A0ABN8Q1K8</accession>
<dbReference type="SUPFAM" id="SSF55486">
    <property type="entry name" value="Metalloproteases ('zincins'), catalytic domain"/>
    <property type="match status" value="1"/>
</dbReference>
<dbReference type="CDD" id="cd09601">
    <property type="entry name" value="M1_APN-Q_like"/>
    <property type="match status" value="1"/>
</dbReference>
<feature type="signal peptide" evidence="1">
    <location>
        <begin position="1"/>
        <end position="25"/>
    </location>
</feature>
<feature type="domain" description="Aminopeptidase N-like N-terminal" evidence="2">
    <location>
        <begin position="56"/>
        <end position="264"/>
    </location>
</feature>
<comment type="caution">
    <text evidence="3">The sequence shown here is derived from an EMBL/GenBank/DDBJ whole genome shotgun (WGS) entry which is preliminary data.</text>
</comment>
<dbReference type="EMBL" id="CALNXK010000099">
    <property type="protein sequence ID" value="CAH3154735.1"/>
    <property type="molecule type" value="Genomic_DNA"/>
</dbReference>
<dbReference type="Gene3D" id="3.30.2010.30">
    <property type="match status" value="1"/>
</dbReference>
<keyword evidence="4" id="KW-1185">Reference proteome</keyword>
<proteinExistence type="predicted"/>
<dbReference type="PRINTS" id="PR00756">
    <property type="entry name" value="ALADIPTASE"/>
</dbReference>
<evidence type="ECO:0000313" key="3">
    <source>
        <dbReference type="EMBL" id="CAH3154735.1"/>
    </source>
</evidence>
<keyword evidence="1" id="KW-0732">Signal</keyword>
<evidence type="ECO:0000259" key="2">
    <source>
        <dbReference type="Pfam" id="PF17900"/>
    </source>
</evidence>
<protein>
    <recommendedName>
        <fullName evidence="2">Aminopeptidase N-like N-terminal domain-containing protein</fullName>
    </recommendedName>
</protein>
<dbReference type="PANTHER" id="PTHR11533">
    <property type="entry name" value="PROTEASE M1 ZINC METALLOPROTEASE"/>
    <property type="match status" value="1"/>
</dbReference>
<dbReference type="InterPro" id="IPR050344">
    <property type="entry name" value="Peptidase_M1_aminopeptidases"/>
</dbReference>
<dbReference type="InterPro" id="IPR045357">
    <property type="entry name" value="Aminopeptidase_N-like_N"/>
</dbReference>
<feature type="non-terminal residue" evidence="3">
    <location>
        <position position="325"/>
    </location>
</feature>
<evidence type="ECO:0000256" key="1">
    <source>
        <dbReference type="SAM" id="SignalP"/>
    </source>
</evidence>
<sequence length="325" mass="37665">MYATSFRQLLRFLLYFLFLRSFVTGEEDRIDRLDIIIKEENKFPWESIRLPQTLFPLNYNIRLDTDLKLFYVKGTVGITVKCAKQTANIILHLRDMNVTNTAVFEKRKQDVDVSDDVPDEELIKRLKKGQQDRELNVVGTMSDKTLEMFLIKVNEELIPGQTYMIHIEFNYPLKDTPYGFYRSSYTAQNGKKRYLAVSVFEPIFARRAFPCFDEPAMKATFTVTIIREGQYNALSNMPKYKTVKIGEDLYADHFKESVKMSTYLVAFVVSDFKSIETNTSSGIKVRLWAPPSQISQGSYALDIAAKTLSNYEKFFKIPFPLPKEG</sequence>
<dbReference type="Proteomes" id="UP001159405">
    <property type="component" value="Unassembled WGS sequence"/>
</dbReference>
<dbReference type="PANTHER" id="PTHR11533:SF299">
    <property type="entry name" value="AMINOPEPTIDASE"/>
    <property type="match status" value="1"/>
</dbReference>
<reference evidence="3 4" key="1">
    <citation type="submission" date="2022-05" db="EMBL/GenBank/DDBJ databases">
        <authorList>
            <consortium name="Genoscope - CEA"/>
            <person name="William W."/>
        </authorList>
    </citation>
    <scope>NUCLEOTIDE SEQUENCE [LARGE SCALE GENOMIC DNA]</scope>
</reference>
<dbReference type="Pfam" id="PF17900">
    <property type="entry name" value="Peptidase_M1_N"/>
    <property type="match status" value="1"/>
</dbReference>
<organism evidence="3 4">
    <name type="scientific">Porites lobata</name>
    <dbReference type="NCBI Taxonomy" id="104759"/>
    <lineage>
        <taxon>Eukaryota</taxon>
        <taxon>Metazoa</taxon>
        <taxon>Cnidaria</taxon>
        <taxon>Anthozoa</taxon>
        <taxon>Hexacorallia</taxon>
        <taxon>Scleractinia</taxon>
        <taxon>Fungiina</taxon>
        <taxon>Poritidae</taxon>
        <taxon>Porites</taxon>
    </lineage>
</organism>
<dbReference type="Gene3D" id="2.60.40.1730">
    <property type="entry name" value="tricorn interacting facor f3 domain"/>
    <property type="match status" value="1"/>
</dbReference>
<dbReference type="InterPro" id="IPR001930">
    <property type="entry name" value="Peptidase_M1"/>
</dbReference>